<evidence type="ECO:0000256" key="5">
    <source>
        <dbReference type="ARBA" id="ARBA00022692"/>
    </source>
</evidence>
<feature type="transmembrane region" description="Helical" evidence="8">
    <location>
        <begin position="162"/>
        <end position="182"/>
    </location>
</feature>
<dbReference type="InterPro" id="IPR036259">
    <property type="entry name" value="MFS_trans_sf"/>
</dbReference>
<dbReference type="SUPFAM" id="SSF103473">
    <property type="entry name" value="MFS general substrate transporter"/>
    <property type="match status" value="1"/>
</dbReference>
<feature type="transmembrane region" description="Helical" evidence="8">
    <location>
        <begin position="75"/>
        <end position="93"/>
    </location>
</feature>
<evidence type="ECO:0000256" key="1">
    <source>
        <dbReference type="ARBA" id="ARBA00004651"/>
    </source>
</evidence>
<dbReference type="PROSITE" id="PS50850">
    <property type="entry name" value="MFS"/>
    <property type="match status" value="1"/>
</dbReference>
<comment type="caution">
    <text evidence="10">The sequence shown here is derived from an EMBL/GenBank/DDBJ whole genome shotgun (WGS) entry which is preliminary data.</text>
</comment>
<keyword evidence="11" id="KW-1185">Reference proteome</keyword>
<dbReference type="Proteomes" id="UP000050580">
    <property type="component" value="Unassembled WGS sequence"/>
</dbReference>
<dbReference type="InterPro" id="IPR020846">
    <property type="entry name" value="MFS_dom"/>
</dbReference>
<feature type="transmembrane region" description="Helical" evidence="8">
    <location>
        <begin position="281"/>
        <end position="301"/>
    </location>
</feature>
<evidence type="ECO:0000259" key="9">
    <source>
        <dbReference type="PROSITE" id="PS50850"/>
    </source>
</evidence>
<protein>
    <recommendedName>
        <fullName evidence="8">Bcr/CflA family efflux transporter</fullName>
    </recommendedName>
</protein>
<feature type="transmembrane region" description="Helical" evidence="8">
    <location>
        <begin position="215"/>
        <end position="239"/>
    </location>
</feature>
<dbReference type="AlphaFoldDB" id="A0A0U1PX92"/>
<dbReference type="NCBIfam" id="TIGR00710">
    <property type="entry name" value="efflux_Bcr_CflA"/>
    <property type="match status" value="1"/>
</dbReference>
<dbReference type="InterPro" id="IPR011701">
    <property type="entry name" value="MFS"/>
</dbReference>
<dbReference type="EMBL" id="LBNQ01000037">
    <property type="protein sequence ID" value="KKW67139.1"/>
    <property type="molecule type" value="Genomic_DNA"/>
</dbReference>
<accession>A0A0U1PX92</accession>
<comment type="similarity">
    <text evidence="2 8">Belongs to the major facilitator superfamily. Bcr/CmlA family.</text>
</comment>
<keyword evidence="6 8" id="KW-1133">Transmembrane helix</keyword>
<feature type="transmembrane region" description="Helical" evidence="8">
    <location>
        <begin position="251"/>
        <end position="269"/>
    </location>
</feature>
<dbReference type="GO" id="GO:1990961">
    <property type="term" value="P:xenobiotic detoxification by transmembrane export across the plasma membrane"/>
    <property type="evidence" value="ECO:0007669"/>
    <property type="project" value="InterPro"/>
</dbReference>
<keyword evidence="3 8" id="KW-0813">Transport</keyword>
<feature type="transmembrane region" description="Helical" evidence="8">
    <location>
        <begin position="307"/>
        <end position="332"/>
    </location>
</feature>
<dbReference type="InterPro" id="IPR004812">
    <property type="entry name" value="Efflux_drug-R_Bcr/CmlA"/>
</dbReference>
<reference evidence="10 11" key="1">
    <citation type="submission" date="2015-05" db="EMBL/GenBank/DDBJ databases">
        <title>Draft genome sequence of Lampropedia sp. CT6, isolated from the microbial mat of a hot water spring, located at Manikaran, India.</title>
        <authorList>
            <person name="Tripathi C."/>
            <person name="Rani P."/>
            <person name="Mahato N.K."/>
            <person name="Lal R."/>
        </authorList>
    </citation>
    <scope>NUCLEOTIDE SEQUENCE [LARGE SCALE GENOMIC DNA]</scope>
    <source>
        <strain evidence="10 11">CT6</strain>
    </source>
</reference>
<comment type="subcellular location">
    <subcellularLocation>
        <location evidence="8">Cell inner membrane</location>
        <topology evidence="8">Multi-pass membrane protein</topology>
    </subcellularLocation>
    <subcellularLocation>
        <location evidence="1">Cell membrane</location>
        <topology evidence="1">Multi-pass membrane protein</topology>
    </subcellularLocation>
</comment>
<sequence length="398" mass="42288">MSLSFVRMALLLGLLSAIGPFAIDMYLPALPLIGQALRTDMATVQLSLTVFFISVGFGQLLYGPLSDRFGRRLPLSLGLALFAAASIGCALAGSATQLLLFRFLQGLGAAASMSIPRAVVRDLHTGHEAARLMSLLMLVFSVCPILAPLAGSFLIDMLGWRAVFWFITLLALAGIAATVYWLPETWGAERRSPVDGQALDRAWQAYRTLLKDGRFVGLVVTGGCAMACFFTYLVSSSFVMMGHFGLTPRQYALAFALNAISFFGMAQFNGTLGRRFGLANLVRVAALAGFLVLLTSTLVHWRLQEHIALLIGTYLLSGACFALVVPNTVVLAMDAHGPIAGAASALMGTLQMLIGAAAMALASQFTDGTPLRMVLATVLCAACALVATALTLGLRWRA</sequence>
<evidence type="ECO:0000256" key="8">
    <source>
        <dbReference type="RuleBase" id="RU365088"/>
    </source>
</evidence>
<dbReference type="GO" id="GO:0015385">
    <property type="term" value="F:sodium:proton antiporter activity"/>
    <property type="evidence" value="ECO:0007669"/>
    <property type="project" value="TreeGrafter"/>
</dbReference>
<evidence type="ECO:0000313" key="10">
    <source>
        <dbReference type="EMBL" id="KKW67139.1"/>
    </source>
</evidence>
<evidence type="ECO:0000256" key="6">
    <source>
        <dbReference type="ARBA" id="ARBA00022989"/>
    </source>
</evidence>
<evidence type="ECO:0000313" key="11">
    <source>
        <dbReference type="Proteomes" id="UP000050580"/>
    </source>
</evidence>
<keyword evidence="8" id="KW-0997">Cell inner membrane</keyword>
<keyword evidence="4" id="KW-1003">Cell membrane</keyword>
<dbReference type="CDD" id="cd17320">
    <property type="entry name" value="MFS_MdfA_MDR_like"/>
    <property type="match status" value="1"/>
</dbReference>
<feature type="transmembrane region" description="Helical" evidence="8">
    <location>
        <begin position="339"/>
        <end position="361"/>
    </location>
</feature>
<dbReference type="PANTHER" id="PTHR23502:SF132">
    <property type="entry name" value="POLYAMINE TRANSPORTER 2-RELATED"/>
    <property type="match status" value="1"/>
</dbReference>
<dbReference type="RefSeq" id="WP_046742543.1">
    <property type="nucleotide sequence ID" value="NZ_LBNQ01000037.1"/>
</dbReference>
<proteinExistence type="inferred from homology"/>
<evidence type="ECO:0000256" key="2">
    <source>
        <dbReference type="ARBA" id="ARBA00006236"/>
    </source>
</evidence>
<evidence type="ECO:0000256" key="7">
    <source>
        <dbReference type="ARBA" id="ARBA00023136"/>
    </source>
</evidence>
<evidence type="ECO:0000256" key="4">
    <source>
        <dbReference type="ARBA" id="ARBA00022475"/>
    </source>
</evidence>
<dbReference type="Pfam" id="PF07690">
    <property type="entry name" value="MFS_1"/>
    <property type="match status" value="1"/>
</dbReference>
<feature type="transmembrane region" description="Helical" evidence="8">
    <location>
        <begin position="46"/>
        <end position="63"/>
    </location>
</feature>
<dbReference type="GO" id="GO:0005886">
    <property type="term" value="C:plasma membrane"/>
    <property type="evidence" value="ECO:0007669"/>
    <property type="project" value="UniProtKB-SubCell"/>
</dbReference>
<dbReference type="PANTHER" id="PTHR23502">
    <property type="entry name" value="MAJOR FACILITATOR SUPERFAMILY"/>
    <property type="match status" value="1"/>
</dbReference>
<feature type="transmembrane region" description="Helical" evidence="8">
    <location>
        <begin position="373"/>
        <end position="394"/>
    </location>
</feature>
<feature type="transmembrane region" description="Helical" evidence="8">
    <location>
        <begin position="99"/>
        <end position="120"/>
    </location>
</feature>
<evidence type="ECO:0000256" key="3">
    <source>
        <dbReference type="ARBA" id="ARBA00022448"/>
    </source>
</evidence>
<feature type="domain" description="Major facilitator superfamily (MFS) profile" evidence="9">
    <location>
        <begin position="5"/>
        <end position="398"/>
    </location>
</feature>
<dbReference type="Gene3D" id="1.20.1720.10">
    <property type="entry name" value="Multidrug resistance protein D"/>
    <property type="match status" value="1"/>
</dbReference>
<name>A0A0U1PX92_9BURK</name>
<feature type="transmembrane region" description="Helical" evidence="8">
    <location>
        <begin position="132"/>
        <end position="150"/>
    </location>
</feature>
<keyword evidence="7 8" id="KW-0472">Membrane</keyword>
<keyword evidence="5 8" id="KW-0812">Transmembrane</keyword>
<dbReference type="GO" id="GO:0042910">
    <property type="term" value="F:xenobiotic transmembrane transporter activity"/>
    <property type="evidence" value="ECO:0007669"/>
    <property type="project" value="InterPro"/>
</dbReference>
<comment type="caution">
    <text evidence="8">Lacks conserved residue(s) required for the propagation of feature annotation.</text>
</comment>
<organism evidence="10 11">
    <name type="scientific">Lampropedia cohaerens</name>
    <dbReference type="NCBI Taxonomy" id="1610491"/>
    <lineage>
        <taxon>Bacteria</taxon>
        <taxon>Pseudomonadati</taxon>
        <taxon>Pseudomonadota</taxon>
        <taxon>Betaproteobacteria</taxon>
        <taxon>Burkholderiales</taxon>
        <taxon>Comamonadaceae</taxon>
        <taxon>Lampropedia</taxon>
    </lineage>
</organism>
<gene>
    <name evidence="10" type="ORF">AAV94_12520</name>
</gene>
<dbReference type="OrthoDB" id="9814303at2"/>